<dbReference type="Gene3D" id="3.30.200.70">
    <property type="match status" value="1"/>
</dbReference>
<evidence type="ECO:0000259" key="3">
    <source>
        <dbReference type="Pfam" id="PF01636"/>
    </source>
</evidence>
<dbReference type="PANTHER" id="PTHR21064:SF6">
    <property type="entry name" value="AMINOGLYCOSIDE PHOSPHOTRANSFERASE DOMAIN-CONTAINING PROTEIN"/>
    <property type="match status" value="1"/>
</dbReference>
<dbReference type="Pfam" id="PF01636">
    <property type="entry name" value="APH"/>
    <property type="match status" value="1"/>
</dbReference>
<dbReference type="InterPro" id="IPR050249">
    <property type="entry name" value="Pseudomonas-type_ThrB"/>
</dbReference>
<evidence type="ECO:0000313" key="4">
    <source>
        <dbReference type="EMBL" id="NMO17807.1"/>
    </source>
</evidence>
<gene>
    <name evidence="4" type="ORF">HG543_23545</name>
</gene>
<keyword evidence="4" id="KW-0808">Transferase</keyword>
<comment type="similarity">
    <text evidence="1">Belongs to the pseudomonas-type ThrB family.</text>
</comment>
<feature type="compositionally biased region" description="Basic residues" evidence="2">
    <location>
        <begin position="333"/>
        <end position="352"/>
    </location>
</feature>
<proteinExistence type="inferred from homology"/>
<protein>
    <submittedName>
        <fullName evidence="4">Phosphotransferase</fullName>
    </submittedName>
</protein>
<dbReference type="Gene3D" id="1.10.510.10">
    <property type="entry name" value="Transferase(Phosphotransferase) domain 1"/>
    <property type="match status" value="1"/>
</dbReference>
<name>A0A848LJ83_9BACT</name>
<evidence type="ECO:0000256" key="2">
    <source>
        <dbReference type="SAM" id="MobiDB-lite"/>
    </source>
</evidence>
<dbReference type="SUPFAM" id="SSF56112">
    <property type="entry name" value="Protein kinase-like (PK-like)"/>
    <property type="match status" value="1"/>
</dbReference>
<dbReference type="GO" id="GO:0004413">
    <property type="term" value="F:homoserine kinase activity"/>
    <property type="evidence" value="ECO:0007669"/>
    <property type="project" value="TreeGrafter"/>
</dbReference>
<organism evidence="4 5">
    <name type="scientific">Pyxidicoccus fallax</name>
    <dbReference type="NCBI Taxonomy" id="394095"/>
    <lineage>
        <taxon>Bacteria</taxon>
        <taxon>Pseudomonadati</taxon>
        <taxon>Myxococcota</taxon>
        <taxon>Myxococcia</taxon>
        <taxon>Myxococcales</taxon>
        <taxon>Cystobacterineae</taxon>
        <taxon>Myxococcaceae</taxon>
        <taxon>Pyxidicoccus</taxon>
    </lineage>
</organism>
<dbReference type="RefSeq" id="WP_169347088.1">
    <property type="nucleotide sequence ID" value="NZ_JABBJJ010000111.1"/>
</dbReference>
<sequence length="352" mass="40460">MRPFVQLTAKGKLQRLARLARLALRHYPIRVRELHLLSIQTNVLFRIDTEDGRRYVLRIGIQYHSTLEQTQVETEWLRALVREGEVQVVRPVARVDRALVTAVAGAPSEAEIPCVLFEWVPGQRLAEHLSLETYRELGRSMALLHRHAETFVPPASVRLRKWTGIGSDSEAPAVLRSRKHIPHLSGPERHVIRQALEKADEALGAMYQGDARPILLHGDLHMWNVHCEGGQLVVLDFDDLFLGHPAQDIAITLFYGHNRPDYEALCRAFRAGYEHVRPWPLATDEQLRTLLIARRLELMNYSIWALPDAGPYLRENVARLRQMLSASQAGRSTWRRRRPAARALHRWRPPRP</sequence>
<dbReference type="AlphaFoldDB" id="A0A848LJ83"/>
<feature type="region of interest" description="Disordered" evidence="2">
    <location>
        <begin position="331"/>
        <end position="352"/>
    </location>
</feature>
<dbReference type="GO" id="GO:0009088">
    <property type="term" value="P:threonine biosynthetic process"/>
    <property type="evidence" value="ECO:0007669"/>
    <property type="project" value="TreeGrafter"/>
</dbReference>
<dbReference type="PANTHER" id="PTHR21064">
    <property type="entry name" value="AMINOGLYCOSIDE PHOSPHOTRANSFERASE DOMAIN-CONTAINING PROTEIN-RELATED"/>
    <property type="match status" value="1"/>
</dbReference>
<feature type="domain" description="Aminoglycoside phosphotransferase" evidence="3">
    <location>
        <begin position="42"/>
        <end position="279"/>
    </location>
</feature>
<dbReference type="InterPro" id="IPR011009">
    <property type="entry name" value="Kinase-like_dom_sf"/>
</dbReference>
<evidence type="ECO:0000313" key="5">
    <source>
        <dbReference type="Proteomes" id="UP000518300"/>
    </source>
</evidence>
<dbReference type="EMBL" id="JABBJJ010000111">
    <property type="protein sequence ID" value="NMO17807.1"/>
    <property type="molecule type" value="Genomic_DNA"/>
</dbReference>
<accession>A0A848LJ83</accession>
<reference evidence="4 5" key="1">
    <citation type="submission" date="2020-04" db="EMBL/GenBank/DDBJ databases">
        <title>Draft genome of Pyxidicoccus fallax type strain.</title>
        <authorList>
            <person name="Whitworth D.E."/>
        </authorList>
    </citation>
    <scope>NUCLEOTIDE SEQUENCE [LARGE SCALE GENOMIC DNA]</scope>
    <source>
        <strain evidence="4 5">DSM 14698</strain>
    </source>
</reference>
<comment type="caution">
    <text evidence="4">The sequence shown here is derived from an EMBL/GenBank/DDBJ whole genome shotgun (WGS) entry which is preliminary data.</text>
</comment>
<dbReference type="InterPro" id="IPR002575">
    <property type="entry name" value="Aminoglycoside_PTrfase"/>
</dbReference>
<dbReference type="Gene3D" id="1.20.1270.170">
    <property type="match status" value="1"/>
</dbReference>
<dbReference type="Proteomes" id="UP000518300">
    <property type="component" value="Unassembled WGS sequence"/>
</dbReference>
<keyword evidence="5" id="KW-1185">Reference proteome</keyword>
<evidence type="ECO:0000256" key="1">
    <source>
        <dbReference type="ARBA" id="ARBA00038240"/>
    </source>
</evidence>